<dbReference type="CDD" id="cd06225">
    <property type="entry name" value="HAMP"/>
    <property type="match status" value="1"/>
</dbReference>
<dbReference type="SMART" id="SM00387">
    <property type="entry name" value="HATPase_c"/>
    <property type="match status" value="1"/>
</dbReference>
<dbReference type="Pfam" id="PF02518">
    <property type="entry name" value="HATPase_c"/>
    <property type="match status" value="1"/>
</dbReference>
<evidence type="ECO:0000256" key="4">
    <source>
        <dbReference type="ARBA" id="ARBA00022553"/>
    </source>
</evidence>
<sequence>MNSSTSQVAPGLQRNVLLFVIIPMLLLSGIAVRVGLYVATEYVNDNLRTELDLIGRAIRIPLSDAMTNNDMATVNTHLDSVFTIGRINGAAVYNTNGEMVAATGTIEKDLSDSNMANLVVTTGEQKDSYRTSEGKAFFSHFFPIINRSGQIHGLLQINRKASDFEESFSALSTKAWLVWLLIAGISLLVMWKGYQHAIGNAVNRLISSMREVASGNRQHRADVSGPTEIREIAKGLNLMLDKIKLSEEETALEQDKKLLAEKQLKEQESLALIGHLVSGIAHELGAPLSVISGRTERLKRRNRPAEEEKELIAIDGQVTRLISMVEQLQAFAYKPEVNFEKIDLQDLISQAMRRLSYELPLDDIDRCVSQHIQNDVIYADKIRLELAVVNLLRNALQACVSSVIISAEVKHHHVIIAITDDGPGIAEGSSLDALIKPFYSTKPQGEGTGLGLAIVDQVMQEHGGKLMLENNKNTGLCATLTFAQKRKE</sequence>
<dbReference type="InterPro" id="IPR005467">
    <property type="entry name" value="His_kinase_dom"/>
</dbReference>
<comment type="subcellular location">
    <subcellularLocation>
        <location evidence="2">Membrane</location>
    </subcellularLocation>
</comment>
<dbReference type="PROSITE" id="PS50885">
    <property type="entry name" value="HAMP"/>
    <property type="match status" value="1"/>
</dbReference>
<keyword evidence="10" id="KW-0812">Transmembrane</keyword>
<keyword evidence="6" id="KW-0547">Nucleotide-binding</keyword>
<dbReference type="InterPro" id="IPR003660">
    <property type="entry name" value="HAMP_dom"/>
</dbReference>
<comment type="caution">
    <text evidence="13">The sequence shown here is derived from an EMBL/GenBank/DDBJ whole genome shotgun (WGS) entry which is preliminary data.</text>
</comment>
<name>A0A6L9MW57_9ALTE</name>
<evidence type="ECO:0000313" key="13">
    <source>
        <dbReference type="EMBL" id="NDW22153.1"/>
    </source>
</evidence>
<comment type="catalytic activity">
    <reaction evidence="1">
        <text>ATP + protein L-histidine = ADP + protein N-phospho-L-histidine.</text>
        <dbReference type="EC" id="2.7.13.3"/>
    </reaction>
</comment>
<proteinExistence type="predicted"/>
<feature type="domain" description="HAMP" evidence="12">
    <location>
        <begin position="196"/>
        <end position="248"/>
    </location>
</feature>
<dbReference type="PRINTS" id="PR00344">
    <property type="entry name" value="BCTRLSENSOR"/>
</dbReference>
<dbReference type="RefSeq" id="WP_163112003.1">
    <property type="nucleotide sequence ID" value="NZ_JAAAWP010000006.1"/>
</dbReference>
<dbReference type="SUPFAM" id="SSF158472">
    <property type="entry name" value="HAMP domain-like"/>
    <property type="match status" value="1"/>
</dbReference>
<gene>
    <name evidence="13" type="ORF">GTW09_11520</name>
</gene>
<keyword evidence="10" id="KW-1133">Transmembrane helix</keyword>
<dbReference type="GO" id="GO:0016020">
    <property type="term" value="C:membrane"/>
    <property type="evidence" value="ECO:0007669"/>
    <property type="project" value="UniProtKB-SubCell"/>
</dbReference>
<evidence type="ECO:0000256" key="3">
    <source>
        <dbReference type="ARBA" id="ARBA00012438"/>
    </source>
</evidence>
<dbReference type="PANTHER" id="PTHR43065:SF10">
    <property type="entry name" value="PEROXIDE STRESS-ACTIVATED HISTIDINE KINASE MAK3"/>
    <property type="match status" value="1"/>
</dbReference>
<keyword evidence="9" id="KW-0902">Two-component regulatory system</keyword>
<dbReference type="Pfam" id="PF00512">
    <property type="entry name" value="HisKA"/>
    <property type="match status" value="1"/>
</dbReference>
<dbReference type="GO" id="GO:0005524">
    <property type="term" value="F:ATP binding"/>
    <property type="evidence" value="ECO:0007669"/>
    <property type="project" value="UniProtKB-KW"/>
</dbReference>
<dbReference type="AlphaFoldDB" id="A0A6L9MW57"/>
<dbReference type="InterPro" id="IPR003661">
    <property type="entry name" value="HisK_dim/P_dom"/>
</dbReference>
<feature type="transmembrane region" description="Helical" evidence="10">
    <location>
        <begin position="176"/>
        <end position="194"/>
    </location>
</feature>
<evidence type="ECO:0000256" key="5">
    <source>
        <dbReference type="ARBA" id="ARBA00022679"/>
    </source>
</evidence>
<dbReference type="InterPro" id="IPR003594">
    <property type="entry name" value="HATPase_dom"/>
</dbReference>
<evidence type="ECO:0000256" key="2">
    <source>
        <dbReference type="ARBA" id="ARBA00004370"/>
    </source>
</evidence>
<keyword evidence="4" id="KW-0597">Phosphoprotein</keyword>
<evidence type="ECO:0000256" key="7">
    <source>
        <dbReference type="ARBA" id="ARBA00022777"/>
    </source>
</evidence>
<dbReference type="CDD" id="cd00082">
    <property type="entry name" value="HisKA"/>
    <property type="match status" value="1"/>
</dbReference>
<evidence type="ECO:0000256" key="6">
    <source>
        <dbReference type="ARBA" id="ARBA00022741"/>
    </source>
</evidence>
<dbReference type="CDD" id="cd00075">
    <property type="entry name" value="HATPase"/>
    <property type="match status" value="1"/>
</dbReference>
<evidence type="ECO:0000256" key="1">
    <source>
        <dbReference type="ARBA" id="ARBA00000085"/>
    </source>
</evidence>
<evidence type="ECO:0000256" key="10">
    <source>
        <dbReference type="SAM" id="Phobius"/>
    </source>
</evidence>
<dbReference type="SUPFAM" id="SSF47384">
    <property type="entry name" value="Homodimeric domain of signal transducing histidine kinase"/>
    <property type="match status" value="1"/>
</dbReference>
<keyword evidence="14" id="KW-1185">Reference proteome</keyword>
<dbReference type="Proteomes" id="UP000478837">
    <property type="component" value="Unassembled WGS sequence"/>
</dbReference>
<feature type="transmembrane region" description="Helical" evidence="10">
    <location>
        <begin position="16"/>
        <end position="39"/>
    </location>
</feature>
<dbReference type="Pfam" id="PF00672">
    <property type="entry name" value="HAMP"/>
    <property type="match status" value="1"/>
</dbReference>
<dbReference type="Gene3D" id="3.30.565.10">
    <property type="entry name" value="Histidine kinase-like ATPase, C-terminal domain"/>
    <property type="match status" value="1"/>
</dbReference>
<dbReference type="SMART" id="SM00388">
    <property type="entry name" value="HisKA"/>
    <property type="match status" value="1"/>
</dbReference>
<dbReference type="InterPro" id="IPR036890">
    <property type="entry name" value="HATPase_C_sf"/>
</dbReference>
<evidence type="ECO:0000259" key="11">
    <source>
        <dbReference type="PROSITE" id="PS50109"/>
    </source>
</evidence>
<reference evidence="13 14" key="1">
    <citation type="submission" date="2020-01" db="EMBL/GenBank/DDBJ databases">
        <title>Genomes of bacteria type strains.</title>
        <authorList>
            <person name="Chen J."/>
            <person name="Zhu S."/>
            <person name="Yang J."/>
        </authorList>
    </citation>
    <scope>NUCLEOTIDE SEQUENCE [LARGE SCALE GENOMIC DNA]</scope>
    <source>
        <strain evidence="13 14">LMG 22958</strain>
    </source>
</reference>
<dbReference type="SMART" id="SM00304">
    <property type="entry name" value="HAMP"/>
    <property type="match status" value="1"/>
</dbReference>
<dbReference type="PANTHER" id="PTHR43065">
    <property type="entry name" value="SENSOR HISTIDINE KINASE"/>
    <property type="match status" value="1"/>
</dbReference>
<keyword evidence="8" id="KW-0067">ATP-binding</keyword>
<dbReference type="InterPro" id="IPR036097">
    <property type="entry name" value="HisK_dim/P_sf"/>
</dbReference>
<evidence type="ECO:0000256" key="9">
    <source>
        <dbReference type="ARBA" id="ARBA00023012"/>
    </source>
</evidence>
<dbReference type="Gene3D" id="1.10.287.130">
    <property type="match status" value="1"/>
</dbReference>
<feature type="domain" description="Histidine kinase" evidence="11">
    <location>
        <begin position="279"/>
        <end position="486"/>
    </location>
</feature>
<dbReference type="Gene3D" id="6.10.340.10">
    <property type="match status" value="1"/>
</dbReference>
<dbReference type="PROSITE" id="PS50109">
    <property type="entry name" value="HIS_KIN"/>
    <property type="match status" value="1"/>
</dbReference>
<keyword evidence="10" id="KW-0472">Membrane</keyword>
<accession>A0A6L9MW57</accession>
<organism evidence="13 14">
    <name type="scientific">Alteromonas hispanica</name>
    <dbReference type="NCBI Taxonomy" id="315421"/>
    <lineage>
        <taxon>Bacteria</taxon>
        <taxon>Pseudomonadati</taxon>
        <taxon>Pseudomonadota</taxon>
        <taxon>Gammaproteobacteria</taxon>
        <taxon>Alteromonadales</taxon>
        <taxon>Alteromonadaceae</taxon>
        <taxon>Alteromonas/Salinimonas group</taxon>
        <taxon>Alteromonas</taxon>
    </lineage>
</organism>
<dbReference type="Gene3D" id="3.30.450.290">
    <property type="match status" value="1"/>
</dbReference>
<evidence type="ECO:0000256" key="8">
    <source>
        <dbReference type="ARBA" id="ARBA00022840"/>
    </source>
</evidence>
<protein>
    <recommendedName>
        <fullName evidence="3">histidine kinase</fullName>
        <ecNumber evidence="3">2.7.13.3</ecNumber>
    </recommendedName>
</protein>
<keyword evidence="5" id="KW-0808">Transferase</keyword>
<dbReference type="EMBL" id="JAAAWP010000006">
    <property type="protein sequence ID" value="NDW22153.1"/>
    <property type="molecule type" value="Genomic_DNA"/>
</dbReference>
<dbReference type="GO" id="GO:0000155">
    <property type="term" value="F:phosphorelay sensor kinase activity"/>
    <property type="evidence" value="ECO:0007669"/>
    <property type="project" value="InterPro"/>
</dbReference>
<dbReference type="SUPFAM" id="SSF55874">
    <property type="entry name" value="ATPase domain of HSP90 chaperone/DNA topoisomerase II/histidine kinase"/>
    <property type="match status" value="1"/>
</dbReference>
<dbReference type="InterPro" id="IPR004358">
    <property type="entry name" value="Sig_transdc_His_kin-like_C"/>
</dbReference>
<dbReference type="EC" id="2.7.13.3" evidence="3"/>
<evidence type="ECO:0000313" key="14">
    <source>
        <dbReference type="Proteomes" id="UP000478837"/>
    </source>
</evidence>
<evidence type="ECO:0000259" key="12">
    <source>
        <dbReference type="PROSITE" id="PS50885"/>
    </source>
</evidence>
<keyword evidence="7" id="KW-0418">Kinase</keyword>